<dbReference type="InterPro" id="IPR017911">
    <property type="entry name" value="MacB-like_ATP-bd"/>
</dbReference>
<evidence type="ECO:0000256" key="3">
    <source>
        <dbReference type="ARBA" id="ARBA00022741"/>
    </source>
</evidence>
<dbReference type="Pfam" id="PF00005">
    <property type="entry name" value="ABC_tran"/>
    <property type="match status" value="1"/>
</dbReference>
<comment type="similarity">
    <text evidence="1">Belongs to the ABC transporter superfamily.</text>
</comment>
<dbReference type="InterPro" id="IPR027417">
    <property type="entry name" value="P-loop_NTPase"/>
</dbReference>
<name>A0A511UNW0_9GAMM</name>
<dbReference type="PROSITE" id="PS00211">
    <property type="entry name" value="ABC_TRANSPORTER_1"/>
    <property type="match status" value="1"/>
</dbReference>
<dbReference type="GO" id="GO:0005524">
    <property type="term" value="F:ATP binding"/>
    <property type="evidence" value="ECO:0007669"/>
    <property type="project" value="UniProtKB-KW"/>
</dbReference>
<evidence type="ECO:0000256" key="2">
    <source>
        <dbReference type="ARBA" id="ARBA00022448"/>
    </source>
</evidence>
<gene>
    <name evidence="6" type="ORF">HVA01_19250</name>
</gene>
<proteinExistence type="inferred from homology"/>
<dbReference type="Proteomes" id="UP000321303">
    <property type="component" value="Unassembled WGS sequence"/>
</dbReference>
<evidence type="ECO:0000256" key="1">
    <source>
        <dbReference type="ARBA" id="ARBA00005417"/>
    </source>
</evidence>
<evidence type="ECO:0000256" key="4">
    <source>
        <dbReference type="ARBA" id="ARBA00022840"/>
    </source>
</evidence>
<dbReference type="AlphaFoldDB" id="A0A511UNW0"/>
<keyword evidence="4 6" id="KW-0067">ATP-binding</keyword>
<dbReference type="GO" id="GO:0016887">
    <property type="term" value="F:ATP hydrolysis activity"/>
    <property type="evidence" value="ECO:0007669"/>
    <property type="project" value="InterPro"/>
</dbReference>
<evidence type="ECO:0000259" key="5">
    <source>
        <dbReference type="PROSITE" id="PS50893"/>
    </source>
</evidence>
<dbReference type="InterPro" id="IPR003439">
    <property type="entry name" value="ABC_transporter-like_ATP-bd"/>
</dbReference>
<dbReference type="InterPro" id="IPR017871">
    <property type="entry name" value="ABC_transporter-like_CS"/>
</dbReference>
<evidence type="ECO:0000313" key="6">
    <source>
        <dbReference type="EMBL" id="GEN28279.1"/>
    </source>
</evidence>
<dbReference type="Gene3D" id="3.40.50.300">
    <property type="entry name" value="P-loop containing nucleotide triphosphate hydrolases"/>
    <property type="match status" value="1"/>
</dbReference>
<dbReference type="CDD" id="cd03255">
    <property type="entry name" value="ABC_MJ0796_LolCDE_FtsE"/>
    <property type="match status" value="1"/>
</dbReference>
<dbReference type="SUPFAM" id="SSF52540">
    <property type="entry name" value="P-loop containing nucleoside triphosphate hydrolases"/>
    <property type="match status" value="1"/>
</dbReference>
<comment type="caution">
    <text evidence="6">The sequence shown here is derived from an EMBL/GenBank/DDBJ whole genome shotgun (WGS) entry which is preliminary data.</text>
</comment>
<feature type="domain" description="ABC transporter" evidence="5">
    <location>
        <begin position="2"/>
        <end position="185"/>
    </location>
</feature>
<accession>A0A511UNW0</accession>
<dbReference type="PROSITE" id="PS50893">
    <property type="entry name" value="ABC_TRANSPORTER_2"/>
    <property type="match status" value="1"/>
</dbReference>
<sequence length="185" mass="20438">MLNILGLLSRPDSGEFHFVGYDMCSASSDVLASIRNQEIGFVFQSFNLLSRLTALDNVALPLSYRGFSRNKARQHALDHLKQVGLEDRVTHLPSELSGGQCQRVAIARALVGNPSLILADEPTGNLDSQTATEILDILLALNREQSVTLIVVTHDIAMANHFDRKLEIRQGKMHEVAVARDDKHV</sequence>
<dbReference type="PANTHER" id="PTHR42798:SF7">
    <property type="entry name" value="ALPHA-D-RIBOSE 1-METHYLPHOSPHONATE 5-TRIPHOSPHATE SYNTHASE SUBUNIT PHNL"/>
    <property type="match status" value="1"/>
</dbReference>
<reference evidence="6 7" key="1">
    <citation type="submission" date="2019-07" db="EMBL/GenBank/DDBJ databases">
        <title>Whole genome shotgun sequence of Halomonas variabilis NBRC 102410.</title>
        <authorList>
            <person name="Hosoyama A."/>
            <person name="Uohara A."/>
            <person name="Ohji S."/>
            <person name="Ichikawa N."/>
        </authorList>
    </citation>
    <scope>NUCLEOTIDE SEQUENCE [LARGE SCALE GENOMIC DNA]</scope>
    <source>
        <strain evidence="6 7">NBRC 102410</strain>
    </source>
</reference>
<organism evidence="6 7">
    <name type="scientific">Halovibrio variabilis</name>
    <dbReference type="NCBI Taxonomy" id="31910"/>
    <lineage>
        <taxon>Bacteria</taxon>
        <taxon>Pseudomonadati</taxon>
        <taxon>Pseudomonadota</taxon>
        <taxon>Gammaproteobacteria</taxon>
        <taxon>Oceanospirillales</taxon>
        <taxon>Halomonadaceae</taxon>
        <taxon>Halovibrio</taxon>
    </lineage>
</organism>
<dbReference type="PANTHER" id="PTHR42798">
    <property type="entry name" value="LIPOPROTEIN-RELEASING SYSTEM ATP-BINDING PROTEIN LOLD"/>
    <property type="match status" value="1"/>
</dbReference>
<keyword evidence="2" id="KW-0813">Transport</keyword>
<protein>
    <submittedName>
        <fullName evidence="6">ABC transporter ATP-binding protein</fullName>
    </submittedName>
</protein>
<evidence type="ECO:0000313" key="7">
    <source>
        <dbReference type="Proteomes" id="UP000321303"/>
    </source>
</evidence>
<keyword evidence="3" id="KW-0547">Nucleotide-binding</keyword>
<keyword evidence="7" id="KW-1185">Reference proteome</keyword>
<dbReference type="EMBL" id="BJXV01000010">
    <property type="protein sequence ID" value="GEN28279.1"/>
    <property type="molecule type" value="Genomic_DNA"/>
</dbReference>